<dbReference type="InterPro" id="IPR043128">
    <property type="entry name" value="Rev_trsase/Diguanyl_cyclase"/>
</dbReference>
<protein>
    <recommendedName>
        <fullName evidence="1">RNA-directed DNA polymerase</fullName>
        <ecNumber evidence="1">2.7.7.49</ecNumber>
    </recommendedName>
</protein>
<accession>A0A174HCG1</accession>
<evidence type="ECO:0000256" key="3">
    <source>
        <dbReference type="ARBA" id="ARBA00022695"/>
    </source>
</evidence>
<keyword evidence="6 12" id="KW-0695">RNA-directed DNA polymerase</keyword>
<reference evidence="11 13" key="1">
    <citation type="submission" date="2015-09" db="EMBL/GenBank/DDBJ databases">
        <authorList>
            <consortium name="Pathogen Informatics"/>
        </authorList>
    </citation>
    <scope>NUCLEOTIDE SEQUENCE [LARGE SCALE GENOMIC DNA]</scope>
    <source>
        <strain evidence="11 13">2789STDY5834885</strain>
    </source>
</reference>
<evidence type="ECO:0000256" key="9">
    <source>
        <dbReference type="ARBA" id="ARBA00048173"/>
    </source>
</evidence>
<dbReference type="RefSeq" id="WP_082426135.1">
    <property type="nucleotide sequence ID" value="NZ_CZAL01000001.1"/>
</dbReference>
<evidence type="ECO:0000256" key="2">
    <source>
        <dbReference type="ARBA" id="ARBA00022679"/>
    </source>
</evidence>
<dbReference type="GO" id="GO:0051607">
    <property type="term" value="P:defense response to virus"/>
    <property type="evidence" value="ECO:0007669"/>
    <property type="project" value="UniProtKB-KW"/>
</dbReference>
<dbReference type="PANTHER" id="PTHR34047">
    <property type="entry name" value="NUCLEAR INTRON MATURASE 1, MITOCHONDRIAL-RELATED"/>
    <property type="match status" value="1"/>
</dbReference>
<dbReference type="InterPro" id="IPR013597">
    <property type="entry name" value="Mat_intron_G2"/>
</dbReference>
<dbReference type="Pfam" id="PF08388">
    <property type="entry name" value="GIIM"/>
    <property type="match status" value="1"/>
</dbReference>
<dbReference type="AlphaFoldDB" id="A0A174HCG1"/>
<dbReference type="EMBL" id="CZAL01000001">
    <property type="protein sequence ID" value="CUO72592.1"/>
    <property type="molecule type" value="Genomic_DNA"/>
</dbReference>
<dbReference type="InterPro" id="IPR000123">
    <property type="entry name" value="Reverse_transcriptase_msDNA"/>
</dbReference>
<dbReference type="GeneID" id="79854543"/>
<dbReference type="EMBL" id="JAKNFS010000057">
    <property type="protein sequence ID" value="MCG4767376.1"/>
    <property type="molecule type" value="Genomic_DNA"/>
</dbReference>
<dbReference type="Proteomes" id="UP000095709">
    <property type="component" value="Unassembled WGS sequence"/>
</dbReference>
<sequence length="425" mass="48933">MEEQGIFIERILSNENMNRAYKQVKKNKGAAGIDGMECADLLSHLKVNGQQLRESIRNQSYKPMPVKRVEIPKADGSKRKLGIPTVTDRMVQQAAAQVLTPIYERKFHENSYGFRPGKSAQKAVLKAVEYMNEGYNWVVDIDLEKFFDTVEHDKLISVLNKEIKDGKILSLIRKFLVSGVMVGEQIEETEIGTPQGGNISPLLANILLNELDWELESRGLKFARYADDCIIFVKSEKAAARVMESVTKYVENVLRLKVNRGKSKIGRPTEIQYLGFAFYYQFQEKKYKIKVPKKSLDKVMKKVRKLTSRKWGVSNSYKAQKIAEVVRGWINYFKIGSILTATRRLDTVIRYRFRMCIWKHWKNPKTRYKNLVKLGVSKKNAKSAAGFHGYARVCRTETICYAMSNARLKKFGLLSAEEYFCQTRC</sequence>
<evidence type="ECO:0000313" key="11">
    <source>
        <dbReference type="EMBL" id="CUO72592.1"/>
    </source>
</evidence>
<evidence type="ECO:0000256" key="6">
    <source>
        <dbReference type="ARBA" id="ARBA00022918"/>
    </source>
</evidence>
<dbReference type="Gene3D" id="3.30.70.270">
    <property type="match status" value="1"/>
</dbReference>
<dbReference type="InterPro" id="IPR051083">
    <property type="entry name" value="GrpII_Intron_Splice-Mob/Def"/>
</dbReference>
<keyword evidence="3 12" id="KW-0548">Nucleotidyltransferase</keyword>
<evidence type="ECO:0000256" key="8">
    <source>
        <dbReference type="ARBA" id="ARBA00034120"/>
    </source>
</evidence>
<proteinExistence type="inferred from homology"/>
<evidence type="ECO:0000313" key="12">
    <source>
        <dbReference type="EMBL" id="MCG4767376.1"/>
    </source>
</evidence>
<evidence type="ECO:0000256" key="4">
    <source>
        <dbReference type="ARBA" id="ARBA00022723"/>
    </source>
</evidence>
<evidence type="ECO:0000259" key="10">
    <source>
        <dbReference type="PROSITE" id="PS50878"/>
    </source>
</evidence>
<dbReference type="NCBIfam" id="TIGR04416">
    <property type="entry name" value="group_II_RT_mat"/>
    <property type="match status" value="1"/>
</dbReference>
<keyword evidence="7" id="KW-0051">Antiviral defense</keyword>
<reference evidence="12" key="2">
    <citation type="submission" date="2022-01" db="EMBL/GenBank/DDBJ databases">
        <title>Collection of gut derived symbiotic bacterial strains cultured from healthy donors.</title>
        <authorList>
            <person name="Lin H."/>
            <person name="Kohout C."/>
            <person name="Waligurski E."/>
            <person name="Pamer E.G."/>
        </authorList>
    </citation>
    <scope>NUCLEOTIDE SEQUENCE</scope>
    <source>
        <strain evidence="12">DFI.5.49</strain>
    </source>
</reference>
<dbReference type="CDD" id="cd01651">
    <property type="entry name" value="RT_G2_intron"/>
    <property type="match status" value="1"/>
</dbReference>
<dbReference type="EC" id="2.7.7.49" evidence="1"/>
<dbReference type="Pfam" id="PF00078">
    <property type="entry name" value="RVT_1"/>
    <property type="match status" value="1"/>
</dbReference>
<dbReference type="InterPro" id="IPR043502">
    <property type="entry name" value="DNA/RNA_pol_sf"/>
</dbReference>
<dbReference type="SUPFAM" id="SSF56672">
    <property type="entry name" value="DNA/RNA polymerases"/>
    <property type="match status" value="1"/>
</dbReference>
<evidence type="ECO:0000256" key="7">
    <source>
        <dbReference type="ARBA" id="ARBA00023118"/>
    </source>
</evidence>
<feature type="domain" description="Reverse transcriptase" evidence="10">
    <location>
        <begin position="52"/>
        <end position="278"/>
    </location>
</feature>
<evidence type="ECO:0000256" key="1">
    <source>
        <dbReference type="ARBA" id="ARBA00012493"/>
    </source>
</evidence>
<dbReference type="GO" id="GO:0046872">
    <property type="term" value="F:metal ion binding"/>
    <property type="evidence" value="ECO:0007669"/>
    <property type="project" value="UniProtKB-KW"/>
</dbReference>
<dbReference type="PROSITE" id="PS50878">
    <property type="entry name" value="RT_POL"/>
    <property type="match status" value="1"/>
</dbReference>
<gene>
    <name evidence="11" type="primary">ltrA_2</name>
    <name evidence="12" type="synonym">ltrA</name>
    <name evidence="11" type="ORF">ERS852498_00344</name>
    <name evidence="12" type="ORF">L0N21_18035</name>
</gene>
<evidence type="ECO:0000256" key="5">
    <source>
        <dbReference type="ARBA" id="ARBA00022842"/>
    </source>
</evidence>
<dbReference type="InterPro" id="IPR000477">
    <property type="entry name" value="RT_dom"/>
</dbReference>
<keyword evidence="4" id="KW-0479">Metal-binding</keyword>
<evidence type="ECO:0000313" key="13">
    <source>
        <dbReference type="Proteomes" id="UP000095709"/>
    </source>
</evidence>
<keyword evidence="5" id="KW-0460">Magnesium</keyword>
<dbReference type="GO" id="GO:0003964">
    <property type="term" value="F:RNA-directed DNA polymerase activity"/>
    <property type="evidence" value="ECO:0007669"/>
    <property type="project" value="UniProtKB-KW"/>
</dbReference>
<keyword evidence="2 12" id="KW-0808">Transferase</keyword>
<dbReference type="GO" id="GO:0003723">
    <property type="term" value="F:RNA binding"/>
    <property type="evidence" value="ECO:0007669"/>
    <property type="project" value="InterPro"/>
</dbReference>
<organism evidence="11 13">
    <name type="scientific">Fusicatenibacter saccharivorans</name>
    <dbReference type="NCBI Taxonomy" id="1150298"/>
    <lineage>
        <taxon>Bacteria</taxon>
        <taxon>Bacillati</taxon>
        <taxon>Bacillota</taxon>
        <taxon>Clostridia</taxon>
        <taxon>Lachnospirales</taxon>
        <taxon>Lachnospiraceae</taxon>
        <taxon>Fusicatenibacter</taxon>
    </lineage>
</organism>
<name>A0A174HCG1_9FIRM</name>
<comment type="similarity">
    <text evidence="8">Belongs to the bacterial reverse transcriptase family.</text>
</comment>
<dbReference type="PRINTS" id="PR00866">
    <property type="entry name" value="RNADNAPOLMS"/>
</dbReference>
<dbReference type="Proteomes" id="UP001199915">
    <property type="component" value="Unassembled WGS sequence"/>
</dbReference>
<comment type="catalytic activity">
    <reaction evidence="9">
        <text>DNA(n) + a 2'-deoxyribonucleoside 5'-triphosphate = DNA(n+1) + diphosphate</text>
        <dbReference type="Rhea" id="RHEA:22508"/>
        <dbReference type="Rhea" id="RHEA-COMP:17339"/>
        <dbReference type="Rhea" id="RHEA-COMP:17340"/>
        <dbReference type="ChEBI" id="CHEBI:33019"/>
        <dbReference type="ChEBI" id="CHEBI:61560"/>
        <dbReference type="ChEBI" id="CHEBI:173112"/>
        <dbReference type="EC" id="2.7.7.49"/>
    </reaction>
</comment>
<dbReference type="InterPro" id="IPR030931">
    <property type="entry name" value="Group_II_RT_mat"/>
</dbReference>
<dbReference type="PANTHER" id="PTHR34047:SF8">
    <property type="entry name" value="PROTEIN YKFC"/>
    <property type="match status" value="1"/>
</dbReference>